<sequence length="190" mass="22408">MSTSYEHSARRFQHQAPPFTVSRTRRMHPLWRYLWPYRSANHFTLTMCFYITMWTLQDMFFQLPPSARGFTPLSLLVLVFIATIMMPYDELPAKVTITTQVPAQRFLDDIEEVMTGNRYAVQASAFGEPGHVHFFPQEKAEFWPMLWIAQDVDVWLRNDNKIDVYGSKVDLSKLVHCLKRRHKKPRRAVA</sequence>
<dbReference type="EMBL" id="WHJF01000120">
    <property type="protein sequence ID" value="NHZ66218.1"/>
    <property type="molecule type" value="Genomic_DNA"/>
</dbReference>
<evidence type="ECO:0000313" key="2">
    <source>
        <dbReference type="EMBL" id="NHZ66218.1"/>
    </source>
</evidence>
<reference evidence="2 3" key="1">
    <citation type="submission" date="2019-10" db="EMBL/GenBank/DDBJ databases">
        <title>Taxonomy of Antarctic Massilia spp.: description of Massilia rubra sp. nov., Massilia aquatica sp. nov., Massilia mucilaginosa sp. nov., Massilia frigida sp. nov. isolated from streams, lakes and regoliths.</title>
        <authorList>
            <person name="Holochova P."/>
            <person name="Sedlacek I."/>
            <person name="Kralova S."/>
            <person name="Maslanova I."/>
            <person name="Busse H.-J."/>
            <person name="Stankova E."/>
            <person name="Vrbovska V."/>
            <person name="Kovarovic V."/>
            <person name="Bartak M."/>
            <person name="Svec P."/>
            <person name="Pantucek R."/>
        </authorList>
    </citation>
    <scope>NUCLEOTIDE SEQUENCE [LARGE SCALE GENOMIC DNA]</scope>
    <source>
        <strain evidence="2 3">CCM 8694</strain>
    </source>
</reference>
<comment type="caution">
    <text evidence="2">The sequence shown here is derived from an EMBL/GenBank/DDBJ whole genome shotgun (WGS) entry which is preliminary data.</text>
</comment>
<feature type="transmembrane region" description="Helical" evidence="1">
    <location>
        <begin position="35"/>
        <end position="57"/>
    </location>
</feature>
<evidence type="ECO:0000313" key="3">
    <source>
        <dbReference type="Proteomes" id="UP000610594"/>
    </source>
</evidence>
<keyword evidence="1" id="KW-0472">Membrane</keyword>
<name>A0ABX0MU06_9BURK</name>
<gene>
    <name evidence="2" type="ORF">F1735_28665</name>
</gene>
<keyword evidence="1" id="KW-0812">Transmembrane</keyword>
<feature type="transmembrane region" description="Helical" evidence="1">
    <location>
        <begin position="69"/>
        <end position="88"/>
    </location>
</feature>
<keyword evidence="3" id="KW-1185">Reference proteome</keyword>
<dbReference type="RefSeq" id="WP_167240117.1">
    <property type="nucleotide sequence ID" value="NZ_WHJF01000120.1"/>
</dbReference>
<organism evidence="2 3">
    <name type="scientific">Massilia genomosp. 1</name>
    <dbReference type="NCBI Taxonomy" id="2609280"/>
    <lineage>
        <taxon>Bacteria</taxon>
        <taxon>Pseudomonadati</taxon>
        <taxon>Pseudomonadota</taxon>
        <taxon>Betaproteobacteria</taxon>
        <taxon>Burkholderiales</taxon>
        <taxon>Oxalobacteraceae</taxon>
        <taxon>Telluria group</taxon>
        <taxon>Massilia</taxon>
    </lineage>
</organism>
<protein>
    <submittedName>
        <fullName evidence="2">Uncharacterized protein</fullName>
    </submittedName>
</protein>
<evidence type="ECO:0000256" key="1">
    <source>
        <dbReference type="SAM" id="Phobius"/>
    </source>
</evidence>
<dbReference type="Proteomes" id="UP000610594">
    <property type="component" value="Unassembled WGS sequence"/>
</dbReference>
<accession>A0ABX0MU06</accession>
<keyword evidence="1" id="KW-1133">Transmembrane helix</keyword>
<proteinExistence type="predicted"/>